<keyword evidence="2" id="KW-0378">Hydrolase</keyword>
<evidence type="ECO:0000313" key="2">
    <source>
        <dbReference type="EMBL" id="MDC2961087.1"/>
    </source>
</evidence>
<accession>A0ABT5G875</accession>
<gene>
    <name evidence="2" type="ORF">PO587_42360</name>
</gene>
<dbReference type="Proteomes" id="UP001221328">
    <property type="component" value="Unassembled WGS sequence"/>
</dbReference>
<name>A0ABT5G875_9ACTN</name>
<dbReference type="InterPro" id="IPR012338">
    <property type="entry name" value="Beta-lactam/transpept-like"/>
</dbReference>
<dbReference type="InterPro" id="IPR001466">
    <property type="entry name" value="Beta-lactam-related"/>
</dbReference>
<dbReference type="GO" id="GO:0016787">
    <property type="term" value="F:hydrolase activity"/>
    <property type="evidence" value="ECO:0007669"/>
    <property type="project" value="UniProtKB-KW"/>
</dbReference>
<dbReference type="Pfam" id="PF00144">
    <property type="entry name" value="Beta-lactamase"/>
    <property type="match status" value="1"/>
</dbReference>
<feature type="domain" description="Beta-lactamase-related" evidence="1">
    <location>
        <begin position="8"/>
        <end position="311"/>
    </location>
</feature>
<dbReference type="Gene3D" id="3.40.710.10">
    <property type="entry name" value="DD-peptidase/beta-lactamase superfamily"/>
    <property type="match status" value="1"/>
</dbReference>
<organism evidence="2 3">
    <name type="scientific">Streptomyces gilvifuscus</name>
    <dbReference type="NCBI Taxonomy" id="1550617"/>
    <lineage>
        <taxon>Bacteria</taxon>
        <taxon>Bacillati</taxon>
        <taxon>Actinomycetota</taxon>
        <taxon>Actinomycetes</taxon>
        <taxon>Kitasatosporales</taxon>
        <taxon>Streptomycetaceae</taxon>
        <taxon>Streptomyces</taxon>
    </lineage>
</organism>
<dbReference type="PANTHER" id="PTHR46825">
    <property type="entry name" value="D-ALANYL-D-ALANINE-CARBOXYPEPTIDASE/ENDOPEPTIDASE AMPH"/>
    <property type="match status" value="1"/>
</dbReference>
<dbReference type="EMBL" id="JAQOSK010000030">
    <property type="protein sequence ID" value="MDC2961087.1"/>
    <property type="molecule type" value="Genomic_DNA"/>
</dbReference>
<comment type="caution">
    <text evidence="2">The sequence shown here is derived from an EMBL/GenBank/DDBJ whole genome shotgun (WGS) entry which is preliminary data.</text>
</comment>
<protein>
    <submittedName>
        <fullName evidence="2">Serine hydrolase</fullName>
    </submittedName>
</protein>
<dbReference type="SUPFAM" id="SSF56601">
    <property type="entry name" value="beta-lactamase/transpeptidase-like"/>
    <property type="match status" value="1"/>
</dbReference>
<reference evidence="2 3" key="1">
    <citation type="journal article" date="2015" name="Int. J. Syst. Evol. Microbiol.">
        <title>Streptomyces gilvifuscus sp. nov., an actinomycete that produces antibacterial compounds isolated from soil.</title>
        <authorList>
            <person name="Nguyen T.M."/>
            <person name="Kim J."/>
        </authorList>
    </citation>
    <scope>NUCLEOTIDE SEQUENCE [LARGE SCALE GENOMIC DNA]</scope>
    <source>
        <strain evidence="2 3">T113</strain>
    </source>
</reference>
<evidence type="ECO:0000313" key="3">
    <source>
        <dbReference type="Proteomes" id="UP001221328"/>
    </source>
</evidence>
<proteinExistence type="predicted"/>
<sequence length="446" mass="48047">MTDTRLPQFISAKAAEYGIPGSAVAVFAGGEESYAFHGPTSVADPRPLGPDTLFHFGSITKTFTATALMRLVADGRVDLDAPVRRYLPDFRLSDEDATDSLTITHLLNHTGGWSDYLPEGGDDSLERFVAGMADLPVEYPPGVHAAYKNAGFAVIGLMLEKLTGKPYAEAMRSLILEPVGLTTAAFMTEELTGHVAMGHAAQADGTLDITTEWLPERYADPSGGLVSTIGDQLRWARFHLSDGGGVLPHELLTLMQKATTEVEGDYFGDGIGLGWFLRKVDSVPTVGHGGSMVGQYSWLLLVPERDFAVVSVGTAGPNGIPYNQDVVRWALETYLGLVERDPEPIPFDQARASELVGVYETATGRAVISARDERLLLGFEVTEQAREVIGKAPDFEPSEFGLLPDADDQYIVLTGPLAGMRGVFSRDSAGAVEAINLAGRSYRRRP</sequence>
<evidence type="ECO:0000259" key="1">
    <source>
        <dbReference type="Pfam" id="PF00144"/>
    </source>
</evidence>
<dbReference type="RefSeq" id="WP_272179009.1">
    <property type="nucleotide sequence ID" value="NZ_JAQOSK010000030.1"/>
</dbReference>
<dbReference type="InterPro" id="IPR050491">
    <property type="entry name" value="AmpC-like"/>
</dbReference>
<dbReference type="PANTHER" id="PTHR46825:SF9">
    <property type="entry name" value="BETA-LACTAMASE-RELATED DOMAIN-CONTAINING PROTEIN"/>
    <property type="match status" value="1"/>
</dbReference>
<keyword evidence="3" id="KW-1185">Reference proteome</keyword>